<dbReference type="PROSITE" id="PS00141">
    <property type="entry name" value="ASP_PROTEASE"/>
    <property type="match status" value="1"/>
</dbReference>
<dbReference type="GO" id="GO:0008270">
    <property type="term" value="F:zinc ion binding"/>
    <property type="evidence" value="ECO:0007669"/>
    <property type="project" value="UniProtKB-KW"/>
</dbReference>
<dbReference type="CDD" id="cd00303">
    <property type="entry name" value="retropepsin_like"/>
    <property type="match status" value="1"/>
</dbReference>
<sequence>LERLANQAYANVPLEASSLQKAEILCRQLASWTGSYCLTEALELSPPQGAYDKVKEVALRLERSLKAAEECGGPRRAKRPERTVVRTASSYKPDIKMYGSREKGGEAGKSETVPMEHRREEGGPSQSGGTHQRKINGRADVESKRCFNCGELGHFVKDCRVQSVRPRVSATSSSRIEEQTGAYATLVDRWIGATITEVQPSASKLFGKKAVADVKIFGMDAVALLDTGSQTTIIPLMLLKRAMEAKVNLDDYVTRIPDPEVQVRDASGNVMKFLDVIRVPVTFRGRQENVAAYVGRGLDDIVILGTNALEAFDVRLQQGVVETGQDHDVCEDPVGEEGDKAIVTQRLFIPARAFGTLTLACTSVGEECRFLQSSDSRVDDGLCCVAGGMVNVPVFNSSNEAMVFKVGEELAQSCARDFNERYREKMKEAYDKRNNVDPKRLPKVGDRVLLKLPKEKAARQYPKLAEPWGGPYRVATIKGDDTGALGLFFKCPGRQRSHDIVFGCSIREKTLKDVLPEALETIGQLRFDTVFSLARLISIYEHERCPERRRFLMMDPTHVFITMSGVKKAFLYFKNCCDHVFHALATHDGSPLALPHDGGTGLPIEQLNEANNEAVRFAKGNSWDDVDKGEEASKLLLLLPDGFSMIETFFKEQPNVRRQVYRELSEISGILERSDERRCLVVGPTTDTVIPKKTWCRVATSLAEAARNGVKVLAVAPPRGDKAYERNRTDLNEAMELAKAGAALAKKNLVSLVPAIESGREPSHGPSARPRRSASENYSKGVINDYFAALRSYVKADLEIPPLEEKISRSARTRNYFKDKKAGRNVSEPRRILSFRNGSQPIAMAVQPQVYPYPVQGQCGVFSSFAPYPGFGQSRGRKGPYTRQRHWKKF</sequence>
<dbReference type="InterPro" id="IPR001969">
    <property type="entry name" value="Aspartic_peptidase_AS"/>
</dbReference>
<dbReference type="GO" id="GO:0004190">
    <property type="term" value="F:aspartic-type endopeptidase activity"/>
    <property type="evidence" value="ECO:0007669"/>
    <property type="project" value="InterPro"/>
</dbReference>
<reference evidence="5" key="1">
    <citation type="submission" date="2019-09" db="UniProtKB">
        <authorList>
            <consortium name="WormBaseParasite"/>
        </authorList>
    </citation>
    <scope>IDENTIFICATION</scope>
</reference>
<dbReference type="PROSITE" id="PS50158">
    <property type="entry name" value="ZF_CCHC"/>
    <property type="match status" value="1"/>
</dbReference>
<dbReference type="SUPFAM" id="SSF50630">
    <property type="entry name" value="Acid proteases"/>
    <property type="match status" value="1"/>
</dbReference>
<dbReference type="AlphaFoldDB" id="A0A183FXZ2"/>
<dbReference type="GO" id="GO:0005737">
    <property type="term" value="C:cytoplasm"/>
    <property type="evidence" value="ECO:0007669"/>
    <property type="project" value="UniProtKB-ARBA"/>
</dbReference>
<keyword evidence="1" id="KW-0479">Metal-binding</keyword>
<dbReference type="Pfam" id="PF00098">
    <property type="entry name" value="zf-CCHC"/>
    <property type="match status" value="1"/>
</dbReference>
<keyword evidence="1" id="KW-0863">Zinc-finger</keyword>
<dbReference type="GO" id="GO:0006508">
    <property type="term" value="P:proteolysis"/>
    <property type="evidence" value="ECO:0007669"/>
    <property type="project" value="InterPro"/>
</dbReference>
<dbReference type="InterPro" id="IPR021109">
    <property type="entry name" value="Peptidase_aspartic_dom_sf"/>
</dbReference>
<dbReference type="SUPFAM" id="SSF57756">
    <property type="entry name" value="Retrovirus zinc finger-like domains"/>
    <property type="match status" value="1"/>
</dbReference>
<protein>
    <submittedName>
        <fullName evidence="5">CCHC-type domain-containing protein</fullName>
    </submittedName>
</protein>
<dbReference type="InterPro" id="IPR036875">
    <property type="entry name" value="Znf_CCHC_sf"/>
</dbReference>
<feature type="domain" description="CCHC-type" evidence="3">
    <location>
        <begin position="145"/>
        <end position="160"/>
    </location>
</feature>
<evidence type="ECO:0000313" key="4">
    <source>
        <dbReference type="Proteomes" id="UP000050761"/>
    </source>
</evidence>
<dbReference type="SMART" id="SM00343">
    <property type="entry name" value="ZnF_C2HC"/>
    <property type="match status" value="1"/>
</dbReference>
<dbReference type="GO" id="GO:0019899">
    <property type="term" value="F:enzyme binding"/>
    <property type="evidence" value="ECO:0007669"/>
    <property type="project" value="UniProtKB-ARBA"/>
</dbReference>
<keyword evidence="4" id="KW-1185">Reference proteome</keyword>
<organism evidence="4 5">
    <name type="scientific">Heligmosomoides polygyrus</name>
    <name type="common">Parasitic roundworm</name>
    <dbReference type="NCBI Taxonomy" id="6339"/>
    <lineage>
        <taxon>Eukaryota</taxon>
        <taxon>Metazoa</taxon>
        <taxon>Ecdysozoa</taxon>
        <taxon>Nematoda</taxon>
        <taxon>Chromadorea</taxon>
        <taxon>Rhabditida</taxon>
        <taxon>Rhabditina</taxon>
        <taxon>Rhabditomorpha</taxon>
        <taxon>Strongyloidea</taxon>
        <taxon>Heligmosomidae</taxon>
        <taxon>Heligmosomoides</taxon>
    </lineage>
</organism>
<evidence type="ECO:0000256" key="1">
    <source>
        <dbReference type="PROSITE-ProRule" id="PRU00047"/>
    </source>
</evidence>
<dbReference type="Gene3D" id="4.10.60.10">
    <property type="entry name" value="Zinc finger, CCHC-type"/>
    <property type="match status" value="1"/>
</dbReference>
<dbReference type="Proteomes" id="UP000050761">
    <property type="component" value="Unassembled WGS sequence"/>
</dbReference>
<dbReference type="InterPro" id="IPR001878">
    <property type="entry name" value="Znf_CCHC"/>
</dbReference>
<evidence type="ECO:0000259" key="3">
    <source>
        <dbReference type="PROSITE" id="PS50158"/>
    </source>
</evidence>
<name>A0A183FXZ2_HELPZ</name>
<dbReference type="GO" id="GO:0003676">
    <property type="term" value="F:nucleic acid binding"/>
    <property type="evidence" value="ECO:0007669"/>
    <property type="project" value="InterPro"/>
</dbReference>
<evidence type="ECO:0000256" key="2">
    <source>
        <dbReference type="SAM" id="MobiDB-lite"/>
    </source>
</evidence>
<dbReference type="Gene3D" id="2.40.70.10">
    <property type="entry name" value="Acid Proteases"/>
    <property type="match status" value="1"/>
</dbReference>
<accession>A0A183FXZ2</accession>
<dbReference type="WBParaSite" id="HPBE_0001347001-mRNA-1">
    <property type="protein sequence ID" value="HPBE_0001347001-mRNA-1"/>
    <property type="gene ID" value="HPBE_0001347001"/>
</dbReference>
<feature type="region of interest" description="Disordered" evidence="2">
    <location>
        <begin position="756"/>
        <end position="776"/>
    </location>
</feature>
<proteinExistence type="predicted"/>
<feature type="region of interest" description="Disordered" evidence="2">
    <location>
        <begin position="95"/>
        <end position="136"/>
    </location>
</feature>
<evidence type="ECO:0000313" key="5">
    <source>
        <dbReference type="WBParaSite" id="HPBE_0001347001-mRNA-1"/>
    </source>
</evidence>
<feature type="compositionally biased region" description="Basic and acidic residues" evidence="2">
    <location>
        <begin position="95"/>
        <end position="122"/>
    </location>
</feature>
<keyword evidence="1" id="KW-0862">Zinc</keyword>